<dbReference type="HOGENOM" id="CLU_1974446_0_0_1"/>
<reference evidence="3" key="1">
    <citation type="journal article" date="2011" name="Nature">
        <title>Genome sequence and analysis of the tuber crop potato.</title>
        <authorList>
            <consortium name="The Potato Genome Sequencing Consortium"/>
        </authorList>
    </citation>
    <scope>NUCLEOTIDE SEQUENCE [LARGE SCALE GENOMIC DNA]</scope>
    <source>
        <strain evidence="3">cv. DM1-3 516 R44</strain>
    </source>
</reference>
<evidence type="ECO:0000313" key="3">
    <source>
        <dbReference type="Proteomes" id="UP000011115"/>
    </source>
</evidence>
<dbReference type="EnsemblPlants" id="PGSC0003DMT400096861">
    <property type="protein sequence ID" value="PGSC0003DMT400096861"/>
    <property type="gene ID" value="PGSC0003DMG400046432"/>
</dbReference>
<organism evidence="2 3">
    <name type="scientific">Solanum tuberosum</name>
    <name type="common">Potato</name>
    <dbReference type="NCBI Taxonomy" id="4113"/>
    <lineage>
        <taxon>Eukaryota</taxon>
        <taxon>Viridiplantae</taxon>
        <taxon>Streptophyta</taxon>
        <taxon>Embryophyta</taxon>
        <taxon>Tracheophyta</taxon>
        <taxon>Spermatophyta</taxon>
        <taxon>Magnoliopsida</taxon>
        <taxon>eudicotyledons</taxon>
        <taxon>Gunneridae</taxon>
        <taxon>Pentapetalae</taxon>
        <taxon>asterids</taxon>
        <taxon>lamiids</taxon>
        <taxon>Solanales</taxon>
        <taxon>Solanaceae</taxon>
        <taxon>Solanoideae</taxon>
        <taxon>Solaneae</taxon>
        <taxon>Solanum</taxon>
    </lineage>
</organism>
<dbReference type="Gramene" id="PGSC0003DMT400096861">
    <property type="protein sequence ID" value="PGSC0003DMT400096861"/>
    <property type="gene ID" value="PGSC0003DMG400046432"/>
</dbReference>
<dbReference type="PaxDb" id="4113-PGSC0003DMT400096861"/>
<protein>
    <submittedName>
        <fullName evidence="2">Uncharacterized protein</fullName>
    </submittedName>
</protein>
<feature type="compositionally biased region" description="Polar residues" evidence="1">
    <location>
        <begin position="49"/>
        <end position="60"/>
    </location>
</feature>
<feature type="region of interest" description="Disordered" evidence="1">
    <location>
        <begin position="44"/>
        <end position="66"/>
    </location>
</feature>
<evidence type="ECO:0000313" key="2">
    <source>
        <dbReference type="EnsemblPlants" id="PGSC0003DMT400096861"/>
    </source>
</evidence>
<keyword evidence="3" id="KW-1185">Reference proteome</keyword>
<reference evidence="2" key="2">
    <citation type="submission" date="2015-06" db="UniProtKB">
        <authorList>
            <consortium name="EnsemblPlants"/>
        </authorList>
    </citation>
    <scope>IDENTIFICATION</scope>
    <source>
        <strain evidence="2">DM1-3 516 R44</strain>
    </source>
</reference>
<accession>M1DZE1</accession>
<evidence type="ECO:0000256" key="1">
    <source>
        <dbReference type="SAM" id="MobiDB-lite"/>
    </source>
</evidence>
<dbReference type="Proteomes" id="UP000011115">
    <property type="component" value="Unassembled WGS sequence"/>
</dbReference>
<proteinExistence type="predicted"/>
<name>M1DZE1_SOLTU</name>
<sequence length="127" mass="14242">MVRQPVHNPWMGSVNEDWFSVLYTTKPRVGLSSLEKKMRMGPVGDITNGFGNPQDMNTRANPRRTEKEIVNEGVPPKARVWEDNQASLNGPNLDAQKKNCFYALQANKDKGANPDEGTGVMCDYEFP</sequence>
<dbReference type="AlphaFoldDB" id="M1DZE1"/>
<dbReference type="InParanoid" id="M1DZE1"/>